<dbReference type="GO" id="GO:0008295">
    <property type="term" value="P:spermidine biosynthetic process"/>
    <property type="evidence" value="ECO:0007669"/>
    <property type="project" value="UniProtKB-UniRule"/>
</dbReference>
<dbReference type="InterPro" id="IPR017716">
    <property type="entry name" value="S-AdoMet_deCOase_pro-enz"/>
</dbReference>
<feature type="site" description="Cleavage (non-hydrolytic); by autolysis" evidence="9">
    <location>
        <begin position="64"/>
        <end position="65"/>
    </location>
</feature>
<keyword evidence="6 9" id="KW-0456">Lyase</keyword>
<dbReference type="InterPro" id="IPR003826">
    <property type="entry name" value="AdoMetDC_fam_prok"/>
</dbReference>
<accession>A0A1G2DZT4</accession>
<keyword evidence="4 9" id="KW-0620">Polyamine biosynthesis</keyword>
<dbReference type="SUPFAM" id="SSF56276">
    <property type="entry name" value="S-adenosylmethionine decarboxylase"/>
    <property type="match status" value="1"/>
</dbReference>
<evidence type="ECO:0000256" key="3">
    <source>
        <dbReference type="ARBA" id="ARBA00023066"/>
    </source>
</evidence>
<sequence>MVKAKKYLGIHLIAEFWGSEVIEDRKKIREILIKAVKKANNTPLEILVHKFRPQGLTGIVLLAESHIAIHTWPEFKYVAVDIYTCGNKANPMKALGYIKEQFRPKKFEIKKLKRGKV</sequence>
<comment type="PTM">
    <text evidence="9">Is synthesized initially as an inactive proenzyme. Formation of the active enzyme involves a self-maturation process in which the active site pyruvoyl group is generated from an internal serine residue via an autocatalytic post-translational modification. Two non-identical subunits are generated from the proenzyme in this reaction, and the pyruvate is formed at the N-terminus of the alpha chain, which is derived from the carboxyl end of the proenzyme. The post-translation cleavage follows an unusual pathway, termed non-hydrolytic serinolysis, in which the side chain hydroxyl group of the serine supplies its oxygen atom to form the C-terminus of the beta chain, while the remainder of the serine residue undergoes an oxidative deamination to produce ammonia and the pyruvoyl group blocking the N-terminus of the alpha chain.</text>
</comment>
<comment type="similarity">
    <text evidence="9">Belongs to the prokaryotic AdoMetDC family. Type 1 subfamily.</text>
</comment>
<dbReference type="PANTHER" id="PTHR33866">
    <property type="entry name" value="S-ADENOSYLMETHIONINE DECARBOXYLASE PROENZYME"/>
    <property type="match status" value="1"/>
</dbReference>
<dbReference type="AlphaFoldDB" id="A0A1G2DZT4"/>
<organism evidence="10 11">
    <name type="scientific">Candidatus Nealsonbacteria bacterium RBG_13_42_11</name>
    <dbReference type="NCBI Taxonomy" id="1801663"/>
    <lineage>
        <taxon>Bacteria</taxon>
        <taxon>Candidatus Nealsoniibacteriota</taxon>
    </lineage>
</organism>
<evidence type="ECO:0000256" key="1">
    <source>
        <dbReference type="ARBA" id="ARBA00022793"/>
    </source>
</evidence>
<comment type="pathway">
    <text evidence="9">Amine and polyamine biosynthesis; S-adenosylmethioninamine biosynthesis; S-adenosylmethioninamine from S-adenosyl-L-methionine: step 1/1.</text>
</comment>
<evidence type="ECO:0000313" key="10">
    <source>
        <dbReference type="EMBL" id="OGZ18922.1"/>
    </source>
</evidence>
<comment type="caution">
    <text evidence="10">The sequence shown here is derived from an EMBL/GenBank/DDBJ whole genome shotgun (WGS) entry which is preliminary data.</text>
</comment>
<feature type="chain" id="PRO_5023212836" description="S-adenosylmethionine decarboxylase beta chain" evidence="9">
    <location>
        <begin position="1"/>
        <end position="64"/>
    </location>
</feature>
<evidence type="ECO:0000256" key="7">
    <source>
        <dbReference type="ARBA" id="ARBA00023270"/>
    </source>
</evidence>
<dbReference type="EMBL" id="MHLY01000004">
    <property type="protein sequence ID" value="OGZ18922.1"/>
    <property type="molecule type" value="Genomic_DNA"/>
</dbReference>
<keyword evidence="9" id="KW-0949">S-adenosyl-L-methionine</keyword>
<dbReference type="Gene3D" id="3.60.90.10">
    <property type="entry name" value="S-adenosylmethionine decarboxylase"/>
    <property type="match status" value="1"/>
</dbReference>
<dbReference type="GO" id="GO:0004014">
    <property type="term" value="F:adenosylmethionine decarboxylase activity"/>
    <property type="evidence" value="ECO:0007669"/>
    <property type="project" value="UniProtKB-UniRule"/>
</dbReference>
<comment type="function">
    <text evidence="9">Catalyzes the decarboxylation of S-adenosylmethionine to S-adenosylmethioninamine (dcAdoMet), the propylamine donor required for the synthesis of the polyamines spermine and spermidine from the diamine putrescine.</text>
</comment>
<dbReference type="NCBIfam" id="TIGR03330">
    <property type="entry name" value="SAM_DCase_Bsu"/>
    <property type="match status" value="1"/>
</dbReference>
<dbReference type="EC" id="4.1.1.50" evidence="9"/>
<feature type="active site" description="Schiff-base intermediate with substrate; via pyruvic acid" evidence="9">
    <location>
        <position position="65"/>
    </location>
</feature>
<feature type="chain" id="PRO_5023212835" description="S-adenosylmethionine decarboxylase alpha chain" evidence="9">
    <location>
        <begin position="65"/>
        <end position="117"/>
    </location>
</feature>
<dbReference type="STRING" id="1801663.A2175_02200"/>
<dbReference type="Proteomes" id="UP000176755">
    <property type="component" value="Unassembled WGS sequence"/>
</dbReference>
<proteinExistence type="inferred from homology"/>
<keyword evidence="1 9" id="KW-0210">Decarboxylase</keyword>
<evidence type="ECO:0000313" key="11">
    <source>
        <dbReference type="Proteomes" id="UP000176755"/>
    </source>
</evidence>
<reference evidence="10 11" key="1">
    <citation type="journal article" date="2016" name="Nat. Commun.">
        <title>Thousands of microbial genomes shed light on interconnected biogeochemical processes in an aquifer system.</title>
        <authorList>
            <person name="Anantharaman K."/>
            <person name="Brown C.T."/>
            <person name="Hug L.A."/>
            <person name="Sharon I."/>
            <person name="Castelle C.J."/>
            <person name="Probst A.J."/>
            <person name="Thomas B.C."/>
            <person name="Singh A."/>
            <person name="Wilkins M.J."/>
            <person name="Karaoz U."/>
            <person name="Brodie E.L."/>
            <person name="Williams K.H."/>
            <person name="Hubbard S.S."/>
            <person name="Banfield J.F."/>
        </authorList>
    </citation>
    <scope>NUCLEOTIDE SEQUENCE [LARGE SCALE GENOMIC DNA]</scope>
</reference>
<dbReference type="UniPathway" id="UPA00331">
    <property type="reaction ID" value="UER00451"/>
</dbReference>
<evidence type="ECO:0000256" key="8">
    <source>
        <dbReference type="ARBA" id="ARBA00023317"/>
    </source>
</evidence>
<keyword evidence="7 9" id="KW-0704">Schiff base</keyword>
<dbReference type="Pfam" id="PF02675">
    <property type="entry name" value="AdoMet_dc"/>
    <property type="match status" value="1"/>
</dbReference>
<evidence type="ECO:0000256" key="2">
    <source>
        <dbReference type="ARBA" id="ARBA00022813"/>
    </source>
</evidence>
<protein>
    <recommendedName>
        <fullName evidence="9">S-adenosylmethionine decarboxylase proenzyme</fullName>
        <shortName evidence="9">AdoMetDC</shortName>
        <shortName evidence="9">SAMDC</shortName>
        <ecNumber evidence="9">4.1.1.50</ecNumber>
    </recommendedName>
    <component>
        <recommendedName>
            <fullName evidence="9">S-adenosylmethionine decarboxylase beta chain</fullName>
        </recommendedName>
    </component>
    <component>
        <recommendedName>
            <fullName evidence="9">S-adenosylmethionine decarboxylase alpha chain</fullName>
        </recommendedName>
    </component>
</protein>
<evidence type="ECO:0000256" key="4">
    <source>
        <dbReference type="ARBA" id="ARBA00023115"/>
    </source>
</evidence>
<evidence type="ECO:0000256" key="6">
    <source>
        <dbReference type="ARBA" id="ARBA00023239"/>
    </source>
</evidence>
<dbReference type="PANTHER" id="PTHR33866:SF2">
    <property type="entry name" value="S-ADENOSYLMETHIONINE DECARBOXYLASE PROENZYME"/>
    <property type="match status" value="1"/>
</dbReference>
<keyword evidence="3 9" id="KW-0745">Spermidine biosynthesis</keyword>
<evidence type="ECO:0000256" key="9">
    <source>
        <dbReference type="HAMAP-Rule" id="MF_00464"/>
    </source>
</evidence>
<comment type="catalytic activity">
    <reaction evidence="9">
        <text>S-adenosyl-L-methionine + H(+) = S-adenosyl 3-(methylsulfanyl)propylamine + CO2</text>
        <dbReference type="Rhea" id="RHEA:15981"/>
        <dbReference type="ChEBI" id="CHEBI:15378"/>
        <dbReference type="ChEBI" id="CHEBI:16526"/>
        <dbReference type="ChEBI" id="CHEBI:57443"/>
        <dbReference type="ChEBI" id="CHEBI:59789"/>
        <dbReference type="EC" id="4.1.1.50"/>
    </reaction>
</comment>
<comment type="cofactor">
    <cofactor evidence="9">
        <name>pyruvate</name>
        <dbReference type="ChEBI" id="CHEBI:15361"/>
    </cofactor>
    <text evidence="9">Binds 1 pyruvoyl group covalently per subunit.</text>
</comment>
<comment type="subunit">
    <text evidence="9">Heterotetramer of two alpha and two beta chains arranged as a dimer of alpha/beta heterodimers.</text>
</comment>
<feature type="modified residue" description="Pyruvic acid (Ser); by autocatalysis" evidence="9">
    <location>
        <position position="65"/>
    </location>
</feature>
<gene>
    <name evidence="9" type="primary">speH</name>
    <name evidence="10" type="ORF">A2175_02200</name>
</gene>
<dbReference type="InterPro" id="IPR016067">
    <property type="entry name" value="S-AdoMet_deCO2ase_core"/>
</dbReference>
<keyword evidence="8 9" id="KW-0670">Pyruvate</keyword>
<feature type="active site" description="Proton acceptor; for processing activity" evidence="9">
    <location>
        <position position="70"/>
    </location>
</feature>
<name>A0A1G2DZT4_9BACT</name>
<evidence type="ECO:0000256" key="5">
    <source>
        <dbReference type="ARBA" id="ARBA00023145"/>
    </source>
</evidence>
<keyword evidence="2 9" id="KW-0068">Autocatalytic cleavage</keyword>
<keyword evidence="5 9" id="KW-0865">Zymogen</keyword>
<feature type="active site" description="Proton donor; for catalytic activity" evidence="9">
    <location>
        <position position="85"/>
    </location>
</feature>
<dbReference type="HAMAP" id="MF_00464">
    <property type="entry name" value="AdoMetDC_1"/>
    <property type="match status" value="1"/>
</dbReference>
<dbReference type="GO" id="GO:0005829">
    <property type="term" value="C:cytosol"/>
    <property type="evidence" value="ECO:0007669"/>
    <property type="project" value="TreeGrafter"/>
</dbReference>